<dbReference type="AlphaFoldDB" id="A0A9X5C406"/>
<dbReference type="OrthoDB" id="2065981at2"/>
<dbReference type="Proteomes" id="UP000474104">
    <property type="component" value="Unassembled WGS sequence"/>
</dbReference>
<dbReference type="RefSeq" id="WP_004068354.1">
    <property type="nucleotide sequence ID" value="NZ_CASCYM010000005.1"/>
</dbReference>
<organism evidence="1 2">
    <name type="scientific">Schaedlerella arabinosiphila</name>
    <dbReference type="NCBI Taxonomy" id="2044587"/>
    <lineage>
        <taxon>Bacteria</taxon>
        <taxon>Bacillati</taxon>
        <taxon>Bacillota</taxon>
        <taxon>Clostridia</taxon>
        <taxon>Lachnospirales</taxon>
        <taxon>Lachnospiraceae</taxon>
        <taxon>Schaedlerella</taxon>
    </lineage>
</organism>
<reference evidence="1 2" key="1">
    <citation type="submission" date="2019-07" db="EMBL/GenBank/DDBJ databases">
        <title>Draft genome sequences of 15 bacterial species constituting the stable defined intestinal microbiota of the GM15 gnotobiotic mouse model.</title>
        <authorList>
            <person name="Elie C."/>
            <person name="Mathieu A."/>
            <person name="Saliou A."/>
            <person name="Darnaud M."/>
            <person name="Leulier F."/>
            <person name="Tamellini A."/>
        </authorList>
    </citation>
    <scope>NUCLEOTIDE SEQUENCE [LARGE SCALE GENOMIC DNA]</scope>
    <source>
        <strain evidence="2">ASF 502</strain>
    </source>
</reference>
<dbReference type="EMBL" id="VIRB01000001">
    <property type="protein sequence ID" value="NDO67231.1"/>
    <property type="molecule type" value="Genomic_DNA"/>
</dbReference>
<name>A0A9X5C406_9FIRM</name>
<protein>
    <submittedName>
        <fullName evidence="1">Uncharacterized protein</fullName>
    </submittedName>
</protein>
<evidence type="ECO:0000313" key="2">
    <source>
        <dbReference type="Proteomes" id="UP000474104"/>
    </source>
</evidence>
<proteinExistence type="predicted"/>
<sequence>MSTVTKKVSNYVRKKGFNLSKMSRETGVPYSALYSSLCDDERERSLRDDEFIAVCNFLNVNPMVFAEEKEVV</sequence>
<gene>
    <name evidence="1" type="ORF">FMM80_00165</name>
</gene>
<accession>A0A9X5C406</accession>
<comment type="caution">
    <text evidence="1">The sequence shown here is derived from an EMBL/GenBank/DDBJ whole genome shotgun (WGS) entry which is preliminary data.</text>
</comment>
<evidence type="ECO:0000313" key="1">
    <source>
        <dbReference type="EMBL" id="NDO67231.1"/>
    </source>
</evidence>